<dbReference type="PANTHER" id="PTHR12834">
    <property type="entry name" value="SIGNAL RECOGNITION PARTICLE 9 KDA PROTEIN"/>
    <property type="match status" value="1"/>
</dbReference>
<protein>
    <recommendedName>
        <fullName evidence="2">SRP9 domain-containing protein</fullName>
    </recommendedName>
</protein>
<keyword evidence="4" id="KW-1185">Reference proteome</keyword>
<organism evidence="3 4">
    <name type="scientific">Rhizodiscina lignyota</name>
    <dbReference type="NCBI Taxonomy" id="1504668"/>
    <lineage>
        <taxon>Eukaryota</taxon>
        <taxon>Fungi</taxon>
        <taxon>Dikarya</taxon>
        <taxon>Ascomycota</taxon>
        <taxon>Pezizomycotina</taxon>
        <taxon>Dothideomycetes</taxon>
        <taxon>Pleosporomycetidae</taxon>
        <taxon>Aulographales</taxon>
        <taxon>Rhizodiscinaceae</taxon>
        <taxon>Rhizodiscina</taxon>
    </lineage>
</organism>
<feature type="domain" description="SRP9" evidence="2">
    <location>
        <begin position="5"/>
        <end position="102"/>
    </location>
</feature>
<dbReference type="PANTHER" id="PTHR12834:SF12">
    <property type="entry name" value="SIGNAL RECOGNITION PARTICLE 9 KDA PROTEIN"/>
    <property type="match status" value="1"/>
</dbReference>
<feature type="region of interest" description="Disordered" evidence="1">
    <location>
        <begin position="27"/>
        <end position="59"/>
    </location>
</feature>
<dbReference type="OrthoDB" id="5419752at2759"/>
<dbReference type="Pfam" id="PF05486">
    <property type="entry name" value="SRP9-21"/>
    <property type="match status" value="1"/>
</dbReference>
<evidence type="ECO:0000313" key="4">
    <source>
        <dbReference type="Proteomes" id="UP000799772"/>
    </source>
</evidence>
<sequence>MPFLPTSQQWLEQSSLLLKARPSTTKITTRYTVEDSKSTGSKRKRRTADASGTDTDAPAAPKAVLILKTFDPASGVCLKYQTQKAQEVGRLVGALGRLSRNMAALPETAEEPMLDAPTAEQGTGTSTPIPEPAAKDGRTAADPKAGQGAGGGGGGKKKKKGKK</sequence>
<gene>
    <name evidence="3" type="ORF">NA57DRAFT_70980</name>
</gene>
<name>A0A9P4IPA1_9PEZI</name>
<comment type="caution">
    <text evidence="3">The sequence shown here is derived from an EMBL/GenBank/DDBJ whole genome shotgun (WGS) entry which is preliminary data.</text>
</comment>
<dbReference type="Proteomes" id="UP000799772">
    <property type="component" value="Unassembled WGS sequence"/>
</dbReference>
<accession>A0A9P4IPA1</accession>
<dbReference type="InterPro" id="IPR039914">
    <property type="entry name" value="SRP9-like"/>
</dbReference>
<feature type="region of interest" description="Disordered" evidence="1">
    <location>
        <begin position="103"/>
        <end position="163"/>
    </location>
</feature>
<reference evidence="3" key="1">
    <citation type="journal article" date="2020" name="Stud. Mycol.">
        <title>101 Dothideomycetes genomes: a test case for predicting lifestyles and emergence of pathogens.</title>
        <authorList>
            <person name="Haridas S."/>
            <person name="Albert R."/>
            <person name="Binder M."/>
            <person name="Bloem J."/>
            <person name="Labutti K."/>
            <person name="Salamov A."/>
            <person name="Andreopoulos B."/>
            <person name="Baker S."/>
            <person name="Barry K."/>
            <person name="Bills G."/>
            <person name="Bluhm B."/>
            <person name="Cannon C."/>
            <person name="Castanera R."/>
            <person name="Culley D."/>
            <person name="Daum C."/>
            <person name="Ezra D."/>
            <person name="Gonzalez J."/>
            <person name="Henrissat B."/>
            <person name="Kuo A."/>
            <person name="Liang C."/>
            <person name="Lipzen A."/>
            <person name="Lutzoni F."/>
            <person name="Magnuson J."/>
            <person name="Mondo S."/>
            <person name="Nolan M."/>
            <person name="Ohm R."/>
            <person name="Pangilinan J."/>
            <person name="Park H.-J."/>
            <person name="Ramirez L."/>
            <person name="Alfaro M."/>
            <person name="Sun H."/>
            <person name="Tritt A."/>
            <person name="Yoshinaga Y."/>
            <person name="Zwiers L.-H."/>
            <person name="Turgeon B."/>
            <person name="Goodwin S."/>
            <person name="Spatafora J."/>
            <person name="Crous P."/>
            <person name="Grigoriev I."/>
        </authorList>
    </citation>
    <scope>NUCLEOTIDE SEQUENCE</scope>
    <source>
        <strain evidence="3">CBS 133067</strain>
    </source>
</reference>
<dbReference type="GO" id="GO:0006614">
    <property type="term" value="P:SRP-dependent cotranslational protein targeting to membrane"/>
    <property type="evidence" value="ECO:0007669"/>
    <property type="project" value="InterPro"/>
</dbReference>
<dbReference type="GO" id="GO:0005786">
    <property type="term" value="C:signal recognition particle, endoplasmic reticulum targeting"/>
    <property type="evidence" value="ECO:0007669"/>
    <property type="project" value="TreeGrafter"/>
</dbReference>
<dbReference type="InterPro" id="IPR039432">
    <property type="entry name" value="SRP9_dom"/>
</dbReference>
<evidence type="ECO:0000259" key="2">
    <source>
        <dbReference type="Pfam" id="PF05486"/>
    </source>
</evidence>
<dbReference type="EMBL" id="ML978121">
    <property type="protein sequence ID" value="KAF2104774.1"/>
    <property type="molecule type" value="Genomic_DNA"/>
</dbReference>
<evidence type="ECO:0000256" key="1">
    <source>
        <dbReference type="SAM" id="MobiDB-lite"/>
    </source>
</evidence>
<dbReference type="AlphaFoldDB" id="A0A9P4IPA1"/>
<evidence type="ECO:0000313" key="3">
    <source>
        <dbReference type="EMBL" id="KAF2104774.1"/>
    </source>
</evidence>
<proteinExistence type="predicted"/>